<protein>
    <submittedName>
        <fullName evidence="1">Uncharacterized protein</fullName>
    </submittedName>
</protein>
<accession>A0A4Z2HX56</accession>
<dbReference type="Proteomes" id="UP000314294">
    <property type="component" value="Unassembled WGS sequence"/>
</dbReference>
<evidence type="ECO:0000313" key="1">
    <source>
        <dbReference type="EMBL" id="TNN69583.1"/>
    </source>
</evidence>
<name>A0A4Z2HX56_9TELE</name>
<evidence type="ECO:0000313" key="2">
    <source>
        <dbReference type="Proteomes" id="UP000314294"/>
    </source>
</evidence>
<reference evidence="1 2" key="1">
    <citation type="submission" date="2019-03" db="EMBL/GenBank/DDBJ databases">
        <title>First draft genome of Liparis tanakae, snailfish: a comprehensive survey of snailfish specific genes.</title>
        <authorList>
            <person name="Kim W."/>
            <person name="Song I."/>
            <person name="Jeong J.-H."/>
            <person name="Kim D."/>
            <person name="Kim S."/>
            <person name="Ryu S."/>
            <person name="Song J.Y."/>
            <person name="Lee S.K."/>
        </authorList>
    </citation>
    <scope>NUCLEOTIDE SEQUENCE [LARGE SCALE GENOMIC DNA]</scope>
    <source>
        <tissue evidence="1">Muscle</tissue>
    </source>
</reference>
<keyword evidence="2" id="KW-1185">Reference proteome</keyword>
<dbReference type="EMBL" id="SRLO01000174">
    <property type="protein sequence ID" value="TNN69583.1"/>
    <property type="molecule type" value="Genomic_DNA"/>
</dbReference>
<gene>
    <name evidence="1" type="ORF">EYF80_020228</name>
</gene>
<organism evidence="1 2">
    <name type="scientific">Liparis tanakae</name>
    <name type="common">Tanaka's snailfish</name>
    <dbReference type="NCBI Taxonomy" id="230148"/>
    <lineage>
        <taxon>Eukaryota</taxon>
        <taxon>Metazoa</taxon>
        <taxon>Chordata</taxon>
        <taxon>Craniata</taxon>
        <taxon>Vertebrata</taxon>
        <taxon>Euteleostomi</taxon>
        <taxon>Actinopterygii</taxon>
        <taxon>Neopterygii</taxon>
        <taxon>Teleostei</taxon>
        <taxon>Neoteleostei</taxon>
        <taxon>Acanthomorphata</taxon>
        <taxon>Eupercaria</taxon>
        <taxon>Perciformes</taxon>
        <taxon>Cottioidei</taxon>
        <taxon>Cottales</taxon>
        <taxon>Liparidae</taxon>
        <taxon>Liparis</taxon>
    </lineage>
</organism>
<dbReference type="AlphaFoldDB" id="A0A4Z2HX56"/>
<proteinExistence type="predicted"/>
<comment type="caution">
    <text evidence="1">The sequence shown here is derived from an EMBL/GenBank/DDBJ whole genome shotgun (WGS) entry which is preliminary data.</text>
</comment>
<sequence length="322" mass="34291">MQAWLLEVSFTISDSTYLPASYLLTSSIISSVSHSDVLISTPCRSFRVASTFDHVTFGAGRPLNGTYSLMVTPARRCKTFLRSASSSASGATGGQKITDVAGLAEADLVDGEDSELVFGAVHQAGHQELGDLELLRDVTLAPVLSLDSLALDQIADDFTATVVCRFGPAEADGALGGVHHLGERRWAGRIWRIVVTHLLLSSHLLNKDHLTKSRLKQRLTDGVDSQCPVGGVTGFAQTGLVHGDDSELVLGALGQLNGLDGPIDDRSAVDLGPVPYWFSALTLNSYSCPSMSLSTKQSVMCPWMLAVTSAQLALLVSRFSIM</sequence>